<proteinExistence type="predicted"/>
<evidence type="ECO:0000313" key="1">
    <source>
        <dbReference type="EMBL" id="EOO02083.1"/>
    </source>
</evidence>
<dbReference type="GeneID" id="19322635"/>
<gene>
    <name evidence="1" type="ORF">UCRPA7_2391</name>
</gene>
<reference evidence="2" key="1">
    <citation type="journal article" date="2013" name="Genome Announc.">
        <title>Draft genome sequence of the ascomycete Phaeoacremonium aleophilum strain UCR-PA7, a causal agent of the esca disease complex in grapevines.</title>
        <authorList>
            <person name="Blanco-Ulate B."/>
            <person name="Rolshausen P."/>
            <person name="Cantu D."/>
        </authorList>
    </citation>
    <scope>NUCLEOTIDE SEQUENCE [LARGE SCALE GENOMIC DNA]</scope>
    <source>
        <strain evidence="2">UCR-PA7</strain>
    </source>
</reference>
<dbReference type="EMBL" id="KB932933">
    <property type="protein sequence ID" value="EOO02083.1"/>
    <property type="molecule type" value="Genomic_DNA"/>
</dbReference>
<evidence type="ECO:0000313" key="2">
    <source>
        <dbReference type="Proteomes" id="UP000014074"/>
    </source>
</evidence>
<dbReference type="HOGENOM" id="CLU_940679_0_0_1"/>
<dbReference type="AlphaFoldDB" id="R8BRS8"/>
<dbReference type="Proteomes" id="UP000014074">
    <property type="component" value="Unassembled WGS sequence"/>
</dbReference>
<name>R8BRS8_PHAM7</name>
<dbReference type="RefSeq" id="XP_007913175.1">
    <property type="nucleotide sequence ID" value="XM_007914984.1"/>
</dbReference>
<accession>R8BRS8</accession>
<protein>
    <submittedName>
        <fullName evidence="1">Uncharacterized protein</fullName>
    </submittedName>
</protein>
<organism evidence="1 2">
    <name type="scientific">Phaeoacremonium minimum (strain UCR-PA7)</name>
    <name type="common">Esca disease fungus</name>
    <name type="synonym">Togninia minima</name>
    <dbReference type="NCBI Taxonomy" id="1286976"/>
    <lineage>
        <taxon>Eukaryota</taxon>
        <taxon>Fungi</taxon>
        <taxon>Dikarya</taxon>
        <taxon>Ascomycota</taxon>
        <taxon>Pezizomycotina</taxon>
        <taxon>Sordariomycetes</taxon>
        <taxon>Sordariomycetidae</taxon>
        <taxon>Togniniales</taxon>
        <taxon>Togniniaceae</taxon>
        <taxon>Phaeoacremonium</taxon>
    </lineage>
</organism>
<keyword evidence="2" id="KW-1185">Reference proteome</keyword>
<dbReference type="KEGG" id="tmn:UCRPA7_2391"/>
<sequence length="296" mass="34372">MIQLYGRTPFDLFRYGLKVDARPLRFLTTLTGKCININMTQDLALGLSILLSHPIWHNDIALLRFALQYAIYCRIEDHIQPLPAVLDAMANDTHDEFLQSIIKVQNNKELPEKQWRQLLGDYYYHSLDHGGPHANLDLKELFAELKKRVKPRPATNDQEKMLFLLRLSDVRAIGDSLDSLEVYGQKKWASVDTYYRQRMDVLRKVTRFLPPSSSTLQQWKKACFLHELREKIIRHKIRLAGQPDNLLDYPEVDPIPFYLLSKHVNTSQRAVIRGVIYSVDEEQLPPPSEKNDSAAH</sequence>
<dbReference type="OrthoDB" id="5245117at2759"/>
<dbReference type="eggNOG" id="ENOG502RNB1">
    <property type="taxonomic scope" value="Eukaryota"/>
</dbReference>